<dbReference type="Gene3D" id="1.10.150.240">
    <property type="entry name" value="Putative phosphatase, domain 2"/>
    <property type="match status" value="1"/>
</dbReference>
<evidence type="ECO:0000256" key="2">
    <source>
        <dbReference type="ARBA" id="ARBA00022801"/>
    </source>
</evidence>
<organism evidence="5 6">
    <name type="scientific">Microbulbifer spongiae</name>
    <dbReference type="NCBI Taxonomy" id="2944933"/>
    <lineage>
        <taxon>Bacteria</taxon>
        <taxon>Pseudomonadati</taxon>
        <taxon>Pseudomonadota</taxon>
        <taxon>Gammaproteobacteria</taxon>
        <taxon>Cellvibrionales</taxon>
        <taxon>Microbulbiferaceae</taxon>
        <taxon>Microbulbifer</taxon>
    </lineage>
</organism>
<dbReference type="InterPro" id="IPR041492">
    <property type="entry name" value="HAD_2"/>
</dbReference>
<dbReference type="Pfam" id="PF13419">
    <property type="entry name" value="HAD_2"/>
    <property type="match status" value="1"/>
</dbReference>
<dbReference type="RefSeq" id="WP_301418835.1">
    <property type="nucleotide sequence ID" value="NZ_CP098023.1"/>
</dbReference>
<dbReference type="InterPro" id="IPR023214">
    <property type="entry name" value="HAD_sf"/>
</dbReference>
<dbReference type="PANTHER" id="PTHR43434">
    <property type="entry name" value="PHOSPHOGLYCOLATE PHOSPHATASE"/>
    <property type="match status" value="1"/>
</dbReference>
<sequence>MPVNLSEQAKRMKAVLFDLDGTLLDTAPDFIVVLNQLRQQEQLPSLPDEIIRSTVSNGSRALVTLGFGKKAGDPGFNSLLQRLLDLYLAHLAEKTIPFPGIEALLNTLLVNNISWGIVTNKPEAFTVPLMQAFNYLPPPAAVICPDHVNQPKPDPEAIFLACTKIGCDPSEAVYIGDHKRDIVAGQRAGMPTIACNYGYIDVTENPASWGADHLIQSAAEIWPLLREQYFKP</sequence>
<dbReference type="InterPro" id="IPR036412">
    <property type="entry name" value="HAD-like_sf"/>
</dbReference>
<dbReference type="InterPro" id="IPR023198">
    <property type="entry name" value="PGP-like_dom2"/>
</dbReference>
<evidence type="ECO:0000313" key="5">
    <source>
        <dbReference type="EMBL" id="WKD51503.1"/>
    </source>
</evidence>
<evidence type="ECO:0000256" key="3">
    <source>
        <dbReference type="ARBA" id="ARBA00022842"/>
    </source>
</evidence>
<dbReference type="PANTHER" id="PTHR43434:SF23">
    <property type="entry name" value="PHOSPHOGLYCOLATE PHOSPHATASE"/>
    <property type="match status" value="1"/>
</dbReference>
<keyword evidence="4" id="KW-0119">Carbohydrate metabolism</keyword>
<dbReference type="EMBL" id="CP098023">
    <property type="protein sequence ID" value="WKD51503.1"/>
    <property type="molecule type" value="Genomic_DNA"/>
</dbReference>
<name>A0ABY9EEQ0_9GAMM</name>
<keyword evidence="2 5" id="KW-0378">Hydrolase</keyword>
<evidence type="ECO:0000256" key="1">
    <source>
        <dbReference type="ARBA" id="ARBA00022723"/>
    </source>
</evidence>
<dbReference type="NCBIfam" id="TIGR01549">
    <property type="entry name" value="HAD-SF-IA-v1"/>
    <property type="match status" value="1"/>
</dbReference>
<keyword evidence="6" id="KW-1185">Reference proteome</keyword>
<accession>A0ABY9EEQ0</accession>
<keyword evidence="3" id="KW-0460">Magnesium</keyword>
<reference evidence="5 6" key="1">
    <citation type="submission" date="2022-05" db="EMBL/GenBank/DDBJ databases">
        <title>Microbulbifer sp. nov., isolated from sponge.</title>
        <authorList>
            <person name="Gao L."/>
        </authorList>
    </citation>
    <scope>NUCLEOTIDE SEQUENCE [LARGE SCALE GENOMIC DNA]</scope>
    <source>
        <strain evidence="5 6">MI-G</strain>
    </source>
</reference>
<dbReference type="Gene3D" id="3.40.50.1000">
    <property type="entry name" value="HAD superfamily/HAD-like"/>
    <property type="match status" value="1"/>
</dbReference>
<dbReference type="SUPFAM" id="SSF56784">
    <property type="entry name" value="HAD-like"/>
    <property type="match status" value="1"/>
</dbReference>
<gene>
    <name evidence="5" type="ORF">M8T91_08820</name>
</gene>
<evidence type="ECO:0000313" key="6">
    <source>
        <dbReference type="Proteomes" id="UP001321520"/>
    </source>
</evidence>
<dbReference type="GO" id="GO:0016787">
    <property type="term" value="F:hydrolase activity"/>
    <property type="evidence" value="ECO:0007669"/>
    <property type="project" value="UniProtKB-KW"/>
</dbReference>
<dbReference type="InterPro" id="IPR050155">
    <property type="entry name" value="HAD-like_hydrolase_sf"/>
</dbReference>
<dbReference type="SFLD" id="SFLDG01129">
    <property type="entry name" value="C1.5:_HAD__Beta-PGM__Phosphata"/>
    <property type="match status" value="1"/>
</dbReference>
<keyword evidence="1" id="KW-0479">Metal-binding</keyword>
<protein>
    <submittedName>
        <fullName evidence="5">HAD-IA family hydrolase</fullName>
    </submittedName>
</protein>
<dbReference type="InterPro" id="IPR006439">
    <property type="entry name" value="HAD-SF_hydro_IA"/>
</dbReference>
<evidence type="ECO:0000256" key="4">
    <source>
        <dbReference type="ARBA" id="ARBA00023277"/>
    </source>
</evidence>
<dbReference type="NCBIfam" id="TIGR01509">
    <property type="entry name" value="HAD-SF-IA-v3"/>
    <property type="match status" value="1"/>
</dbReference>
<dbReference type="SFLD" id="SFLDS00003">
    <property type="entry name" value="Haloacid_Dehalogenase"/>
    <property type="match status" value="1"/>
</dbReference>
<dbReference type="SFLD" id="SFLDG01135">
    <property type="entry name" value="C1.5.6:_HAD__Beta-PGM__Phospha"/>
    <property type="match status" value="1"/>
</dbReference>
<proteinExistence type="predicted"/>
<dbReference type="Proteomes" id="UP001321520">
    <property type="component" value="Chromosome"/>
</dbReference>